<keyword evidence="2" id="KW-1133">Transmembrane helix</keyword>
<proteinExistence type="predicted"/>
<evidence type="ECO:0000256" key="2">
    <source>
        <dbReference type="SAM" id="Phobius"/>
    </source>
</evidence>
<feature type="transmembrane region" description="Helical" evidence="2">
    <location>
        <begin position="23"/>
        <end position="46"/>
    </location>
</feature>
<dbReference type="KEGG" id="satk:SA2016_0812"/>
<dbReference type="Proteomes" id="UP000070134">
    <property type="component" value="Chromosome"/>
</dbReference>
<evidence type="ECO:0000256" key="1">
    <source>
        <dbReference type="SAM" id="MobiDB-lite"/>
    </source>
</evidence>
<feature type="region of interest" description="Disordered" evidence="1">
    <location>
        <begin position="1"/>
        <end position="20"/>
    </location>
</feature>
<keyword evidence="2" id="KW-0472">Membrane</keyword>
<keyword evidence="2" id="KW-0812">Transmembrane</keyword>
<accession>A0A126ZWG0</accession>
<organism evidence="3 4">
    <name type="scientific">Sinomonas atrocyanea</name>
    <dbReference type="NCBI Taxonomy" id="37927"/>
    <lineage>
        <taxon>Bacteria</taxon>
        <taxon>Bacillati</taxon>
        <taxon>Actinomycetota</taxon>
        <taxon>Actinomycetes</taxon>
        <taxon>Micrococcales</taxon>
        <taxon>Micrococcaceae</taxon>
        <taxon>Sinomonas</taxon>
    </lineage>
</organism>
<keyword evidence="4" id="KW-1185">Reference proteome</keyword>
<name>A0A126ZWG0_9MICC</name>
<protein>
    <submittedName>
        <fullName evidence="3">Uncharacterized protein</fullName>
    </submittedName>
</protein>
<gene>
    <name evidence="3" type="ORF">SA2016_0812</name>
</gene>
<reference evidence="3 4" key="1">
    <citation type="submission" date="2016-02" db="EMBL/GenBank/DDBJ databases">
        <title>Complete genome of Sinomonas atrocyanea KCTC 3377.</title>
        <authorList>
            <person name="Kim K.M."/>
        </authorList>
    </citation>
    <scope>NUCLEOTIDE SEQUENCE [LARGE SCALE GENOMIC DNA]</scope>
    <source>
        <strain evidence="3 4">KCTC 3377</strain>
    </source>
</reference>
<evidence type="ECO:0000313" key="3">
    <source>
        <dbReference type="EMBL" id="AMM31500.1"/>
    </source>
</evidence>
<sequence length="50" mass="4932">MAITEDAGSRTGTEPRSGPEKAAAARIALALAAVSTAAGALIPALLTQLR</sequence>
<dbReference type="AlphaFoldDB" id="A0A126ZWG0"/>
<evidence type="ECO:0000313" key="4">
    <source>
        <dbReference type="Proteomes" id="UP000070134"/>
    </source>
</evidence>
<dbReference type="RefSeq" id="WP_157089105.1">
    <property type="nucleotide sequence ID" value="NZ_BJMO01000036.1"/>
</dbReference>
<dbReference type="EMBL" id="CP014518">
    <property type="protein sequence ID" value="AMM31500.1"/>
    <property type="molecule type" value="Genomic_DNA"/>
</dbReference>
<dbReference type="STRING" id="37927.SA2016_0812"/>